<comment type="caution">
    <text evidence="1">The sequence shown here is derived from an EMBL/GenBank/DDBJ whole genome shotgun (WGS) entry which is preliminary data.</text>
</comment>
<sequence>MKDEIVMIPGTESKMIVRDVQKRDRIGLPGLLH</sequence>
<proteinExistence type="predicted"/>
<feature type="non-terminal residue" evidence="1">
    <location>
        <position position="33"/>
    </location>
</feature>
<accession>J9G0R3</accession>
<organism evidence="1">
    <name type="scientific">gut metagenome</name>
    <dbReference type="NCBI Taxonomy" id="749906"/>
    <lineage>
        <taxon>unclassified sequences</taxon>
        <taxon>metagenomes</taxon>
        <taxon>organismal metagenomes</taxon>
    </lineage>
</organism>
<dbReference type="EMBL" id="AMCI01007140">
    <property type="protein sequence ID" value="EJW93149.1"/>
    <property type="molecule type" value="Genomic_DNA"/>
</dbReference>
<dbReference type="AlphaFoldDB" id="J9G0R3"/>
<gene>
    <name evidence="1" type="ORF">EVA_18743</name>
</gene>
<reference evidence="1" key="1">
    <citation type="journal article" date="2012" name="PLoS ONE">
        <title>Gene sets for utilization of primary and secondary nutrition supplies in the distal gut of endangered iberian lynx.</title>
        <authorList>
            <person name="Alcaide M."/>
            <person name="Messina E."/>
            <person name="Richter M."/>
            <person name="Bargiela R."/>
            <person name="Peplies J."/>
            <person name="Huws S.A."/>
            <person name="Newbold C.J."/>
            <person name="Golyshin P.N."/>
            <person name="Simon M.A."/>
            <person name="Lopez G."/>
            <person name="Yakimov M.M."/>
            <person name="Ferrer M."/>
        </authorList>
    </citation>
    <scope>NUCLEOTIDE SEQUENCE</scope>
</reference>
<protein>
    <submittedName>
        <fullName evidence="1">Uncharacterized protein</fullName>
    </submittedName>
</protein>
<name>J9G0R3_9ZZZZ</name>
<evidence type="ECO:0000313" key="1">
    <source>
        <dbReference type="EMBL" id="EJW93149.1"/>
    </source>
</evidence>